<gene>
    <name evidence="1" type="ORF">ACFPTN_14605</name>
</gene>
<keyword evidence="2" id="KW-1185">Reference proteome</keyword>
<reference evidence="2" key="1">
    <citation type="journal article" date="2019" name="Int. J. Syst. Evol. Microbiol.">
        <title>The Global Catalogue of Microorganisms (GCM) 10K type strain sequencing project: providing services to taxonomists for standard genome sequencing and annotation.</title>
        <authorList>
            <consortium name="The Broad Institute Genomics Platform"/>
            <consortium name="The Broad Institute Genome Sequencing Center for Infectious Disease"/>
            <person name="Wu L."/>
            <person name="Ma J."/>
        </authorList>
    </citation>
    <scope>NUCLEOTIDE SEQUENCE [LARGE SCALE GENOMIC DNA]</scope>
    <source>
        <strain evidence="2">SHR3</strain>
    </source>
</reference>
<organism evidence="1 2">
    <name type="scientific">Thauera sinica</name>
    <dbReference type="NCBI Taxonomy" id="2665146"/>
    <lineage>
        <taxon>Bacteria</taxon>
        <taxon>Pseudomonadati</taxon>
        <taxon>Pseudomonadota</taxon>
        <taxon>Betaproteobacteria</taxon>
        <taxon>Rhodocyclales</taxon>
        <taxon>Zoogloeaceae</taxon>
        <taxon>Thauera</taxon>
    </lineage>
</organism>
<name>A0ABW1ATI4_9RHOO</name>
<comment type="caution">
    <text evidence="1">The sequence shown here is derived from an EMBL/GenBank/DDBJ whole genome shotgun (WGS) entry which is preliminary data.</text>
</comment>
<evidence type="ECO:0000313" key="1">
    <source>
        <dbReference type="EMBL" id="MFC5770608.1"/>
    </source>
</evidence>
<sequence>MSAITFDTLKYVERLTAAGLPESHAKAEAEALREALGDLIELKSLATKDDISQVRIQISEAKADIIKWMPGLMLAQAGLVAALVKLII</sequence>
<dbReference type="RefSeq" id="WP_096447400.1">
    <property type="nucleotide sequence ID" value="NZ_JBHSOG010000051.1"/>
</dbReference>
<protein>
    <recommendedName>
        <fullName evidence="3">DUF1640 domain-containing protein</fullName>
    </recommendedName>
</protein>
<evidence type="ECO:0000313" key="2">
    <source>
        <dbReference type="Proteomes" id="UP001595974"/>
    </source>
</evidence>
<evidence type="ECO:0008006" key="3">
    <source>
        <dbReference type="Google" id="ProtNLM"/>
    </source>
</evidence>
<proteinExistence type="predicted"/>
<dbReference type="Gene3D" id="1.20.5.340">
    <property type="match status" value="1"/>
</dbReference>
<dbReference type="EMBL" id="JBHSOG010000051">
    <property type="protein sequence ID" value="MFC5770608.1"/>
    <property type="molecule type" value="Genomic_DNA"/>
</dbReference>
<accession>A0ABW1ATI4</accession>
<dbReference type="Proteomes" id="UP001595974">
    <property type="component" value="Unassembled WGS sequence"/>
</dbReference>